<evidence type="ECO:0000313" key="3">
    <source>
        <dbReference type="Proteomes" id="UP000193642"/>
    </source>
</evidence>
<proteinExistence type="predicted"/>
<accession>A0A1Y2BKX4</accession>
<evidence type="ECO:0000313" key="2">
    <source>
        <dbReference type="EMBL" id="ORY35257.1"/>
    </source>
</evidence>
<protein>
    <submittedName>
        <fullName evidence="2">Uncharacterized protein</fullName>
    </submittedName>
</protein>
<dbReference type="Proteomes" id="UP000193642">
    <property type="component" value="Unassembled WGS sequence"/>
</dbReference>
<gene>
    <name evidence="2" type="ORF">BCR33DRAFT_722591</name>
</gene>
<name>A0A1Y2BKX4_9FUNG</name>
<feature type="signal peptide" evidence="1">
    <location>
        <begin position="1"/>
        <end position="18"/>
    </location>
</feature>
<keyword evidence="3" id="KW-1185">Reference proteome</keyword>
<keyword evidence="1" id="KW-0732">Signal</keyword>
<evidence type="ECO:0000256" key="1">
    <source>
        <dbReference type="SAM" id="SignalP"/>
    </source>
</evidence>
<organism evidence="2 3">
    <name type="scientific">Rhizoclosmatium globosum</name>
    <dbReference type="NCBI Taxonomy" id="329046"/>
    <lineage>
        <taxon>Eukaryota</taxon>
        <taxon>Fungi</taxon>
        <taxon>Fungi incertae sedis</taxon>
        <taxon>Chytridiomycota</taxon>
        <taxon>Chytridiomycota incertae sedis</taxon>
        <taxon>Chytridiomycetes</taxon>
        <taxon>Chytridiales</taxon>
        <taxon>Chytriomycetaceae</taxon>
        <taxon>Rhizoclosmatium</taxon>
    </lineage>
</organism>
<feature type="chain" id="PRO_5012169239" evidence="1">
    <location>
        <begin position="19"/>
        <end position="171"/>
    </location>
</feature>
<dbReference type="EMBL" id="MCGO01000060">
    <property type="protein sequence ID" value="ORY35257.1"/>
    <property type="molecule type" value="Genomic_DNA"/>
</dbReference>
<dbReference type="OrthoDB" id="2317741at2759"/>
<reference evidence="2 3" key="1">
    <citation type="submission" date="2016-07" db="EMBL/GenBank/DDBJ databases">
        <title>Pervasive Adenine N6-methylation of Active Genes in Fungi.</title>
        <authorList>
            <consortium name="DOE Joint Genome Institute"/>
            <person name="Mondo S.J."/>
            <person name="Dannebaum R.O."/>
            <person name="Kuo R.C."/>
            <person name="Labutti K."/>
            <person name="Haridas S."/>
            <person name="Kuo A."/>
            <person name="Salamov A."/>
            <person name="Ahrendt S.R."/>
            <person name="Lipzen A."/>
            <person name="Sullivan W."/>
            <person name="Andreopoulos W.B."/>
            <person name="Clum A."/>
            <person name="Lindquist E."/>
            <person name="Daum C."/>
            <person name="Ramamoorthy G.K."/>
            <person name="Gryganskyi A."/>
            <person name="Culley D."/>
            <person name="Magnuson J.K."/>
            <person name="James T.Y."/>
            <person name="O'Malley M.A."/>
            <person name="Stajich J.E."/>
            <person name="Spatafora J.W."/>
            <person name="Visel A."/>
            <person name="Grigoriev I.V."/>
        </authorList>
    </citation>
    <scope>NUCLEOTIDE SEQUENCE [LARGE SCALE GENOMIC DNA]</scope>
    <source>
        <strain evidence="2 3">JEL800</strain>
    </source>
</reference>
<sequence length="171" mass="17981">MKTAVALILSALVAFVVADTCTSITGASISILYPAQNQTVNVGDNLHIVWNYNNQVPSFSNVTLKFSIATAANANNAIPLVSLTTAKPAVFPDGEAFAVVPSLPPGKSYSVEAQYQDQDADKKWMVCFSPTFNIKDSSTGSAVVSTVATTKSSSTKLLWSSVGIIGSFLLL</sequence>
<dbReference type="AlphaFoldDB" id="A0A1Y2BKX4"/>
<comment type="caution">
    <text evidence="2">The sequence shown here is derived from an EMBL/GenBank/DDBJ whole genome shotgun (WGS) entry which is preliminary data.</text>
</comment>